<dbReference type="PANTHER" id="PTHR33840">
    <property type="match status" value="1"/>
</dbReference>
<comment type="caution">
    <text evidence="3">The sequence shown here is derived from an EMBL/GenBank/DDBJ whole genome shotgun (WGS) entry which is preliminary data.</text>
</comment>
<evidence type="ECO:0000313" key="2">
    <source>
        <dbReference type="EMBL" id="TMP40826.1"/>
    </source>
</evidence>
<proteinExistence type="predicted"/>
<dbReference type="PANTHER" id="PTHR33840:SF1">
    <property type="entry name" value="TLE1 PHOSPHOLIPASE DOMAIN-CONTAINING PROTEIN"/>
    <property type="match status" value="1"/>
</dbReference>
<accession>A0A5S3XQB0</accession>
<dbReference type="Proteomes" id="UP000305730">
    <property type="component" value="Unassembled WGS sequence"/>
</dbReference>
<dbReference type="AlphaFoldDB" id="A0A5S3XQB0"/>
<dbReference type="Pfam" id="PF09994">
    <property type="entry name" value="T6SS_Tle1-like_cat"/>
    <property type="match status" value="2"/>
</dbReference>
<name>A0A5S3XQB0_9GAMM</name>
<feature type="domain" description="T6SS Phospholipase effector Tle1-like catalytic" evidence="1">
    <location>
        <begin position="266"/>
        <end position="366"/>
    </location>
</feature>
<dbReference type="OrthoDB" id="4378831at2"/>
<dbReference type="EMBL" id="PNCL01000041">
    <property type="protein sequence ID" value="TMP59704.1"/>
    <property type="molecule type" value="Genomic_DNA"/>
</dbReference>
<feature type="domain" description="T6SS Phospholipase effector Tle1-like catalytic" evidence="1">
    <location>
        <begin position="140"/>
        <end position="260"/>
    </location>
</feature>
<reference evidence="3" key="3">
    <citation type="submission" date="2019-09" db="EMBL/GenBank/DDBJ databases">
        <title>Co-occurence of chitin degradation, pigmentation and bioactivity in marine Pseudoalteromonas.</title>
        <authorList>
            <person name="Sonnenschein E.C."/>
            <person name="Bech P.K."/>
        </authorList>
    </citation>
    <scope>NUCLEOTIDE SEQUENCE</scope>
    <source>
        <strain evidence="3">S2231</strain>
    </source>
</reference>
<dbReference type="RefSeq" id="WP_138597860.1">
    <property type="nucleotide sequence ID" value="NZ_PNCK01000066.1"/>
</dbReference>
<organism evidence="3 5">
    <name type="scientific">Pseudoalteromonas citrea</name>
    <dbReference type="NCBI Taxonomy" id="43655"/>
    <lineage>
        <taxon>Bacteria</taxon>
        <taxon>Pseudomonadati</taxon>
        <taxon>Pseudomonadota</taxon>
        <taxon>Gammaproteobacteria</taxon>
        <taxon>Alteromonadales</taxon>
        <taxon>Pseudoalteromonadaceae</taxon>
        <taxon>Pseudoalteromonas</taxon>
    </lineage>
</organism>
<dbReference type="EMBL" id="PNCK01000066">
    <property type="protein sequence ID" value="TMP40826.1"/>
    <property type="molecule type" value="Genomic_DNA"/>
</dbReference>
<sequence length="585" mass="65624">MNHAIPMAVNNINRLVIASPDNNQGKNLIVKLVAGHEIKSADVEPILFCNTRPQACQSSHSHYNFKHLDDNKRYTLQVKIAAQLTITVFSEQQLSDLTDPKKITALNIGVNGGPQLLSHTITAHGHIELTLLTEPPSFGVFFDGTGNNRINDNIDLEDDKEPTNITKLYEIYPRGELYTTSHYVEGIGTKAYKSDSILDLAIASSFDERVLEALKELQEFIDQQDYIFMQLVTVDVFGFSRGATAARAFVNQVHNITVNNPNYWGNAKPMIRFLGPFDTVSSIGGDGDDNHNEFYASDNLPYRVNIDISRHSAGVVYHPVAYDEYRDNFPLHTLQDARGNTPSNIIEVALPGAHADVGGGYSTQQTHINFPRQHLVGRRNNPGQHAALQALKAQLEQAYAWPGINIEFKAMAAKLNQGTIRRAPNAQGQMRRVRDNEVITPYQPFWRRSIDNSLPHYALHKMHQIAKDNGVPFYPLSELDTKRHKNGKKLYPYELSISLKNSVEHAIMQGPVSVSWDTLREHYIHHSHKYTGFVNGLANSKEEKALHTTGNGVREVFFNDPANAAINIKPFTKHQLRGKTVWLAS</sequence>
<keyword evidence="4" id="KW-1185">Reference proteome</keyword>
<dbReference type="InterPro" id="IPR018712">
    <property type="entry name" value="Tle1-like_cat"/>
</dbReference>
<evidence type="ECO:0000313" key="5">
    <source>
        <dbReference type="Proteomes" id="UP000307706"/>
    </source>
</evidence>
<gene>
    <name evidence="3" type="ORF">CWB96_08935</name>
    <name evidence="2" type="ORF">CWB97_16605</name>
</gene>
<reference evidence="4 5" key="2">
    <citation type="submission" date="2019-06" db="EMBL/GenBank/DDBJ databases">
        <title>Co-occurence of chitin degradation, pigmentation and bioactivity in marine Pseudoalteromonas.</title>
        <authorList>
            <person name="Sonnenschein E.C."/>
            <person name="Bech P.K."/>
        </authorList>
    </citation>
    <scope>NUCLEOTIDE SEQUENCE [LARGE SCALE GENOMIC DNA]</scope>
    <source>
        <strain evidence="5">S2231</strain>
        <strain evidence="2 4">S2233</strain>
    </source>
</reference>
<evidence type="ECO:0000313" key="4">
    <source>
        <dbReference type="Proteomes" id="UP000305730"/>
    </source>
</evidence>
<reference evidence="3 5" key="1">
    <citation type="submission" date="2017-12" db="EMBL/GenBank/DDBJ databases">
        <authorList>
            <person name="Paulsen S."/>
            <person name="Gram L.K."/>
        </authorList>
    </citation>
    <scope>NUCLEOTIDE SEQUENCE [LARGE SCALE GENOMIC DNA]</scope>
    <source>
        <strain evidence="3 5">S2231</strain>
        <strain evidence="2">S2233</strain>
    </source>
</reference>
<dbReference type="Proteomes" id="UP000307706">
    <property type="component" value="Unassembled WGS sequence"/>
</dbReference>
<evidence type="ECO:0000259" key="1">
    <source>
        <dbReference type="Pfam" id="PF09994"/>
    </source>
</evidence>
<protein>
    <recommendedName>
        <fullName evidence="1">T6SS Phospholipase effector Tle1-like catalytic domain-containing protein</fullName>
    </recommendedName>
</protein>
<evidence type="ECO:0000313" key="3">
    <source>
        <dbReference type="EMBL" id="TMP59704.1"/>
    </source>
</evidence>